<dbReference type="Gramene" id="OMO64236">
    <property type="protein sequence ID" value="OMO64236"/>
    <property type="gene ID" value="CCACVL1_21907"/>
</dbReference>
<dbReference type="AlphaFoldDB" id="A0A1R3H1W6"/>
<organism evidence="2 3">
    <name type="scientific">Corchorus capsularis</name>
    <name type="common">Jute</name>
    <dbReference type="NCBI Taxonomy" id="210143"/>
    <lineage>
        <taxon>Eukaryota</taxon>
        <taxon>Viridiplantae</taxon>
        <taxon>Streptophyta</taxon>
        <taxon>Embryophyta</taxon>
        <taxon>Tracheophyta</taxon>
        <taxon>Spermatophyta</taxon>
        <taxon>Magnoliopsida</taxon>
        <taxon>eudicotyledons</taxon>
        <taxon>Gunneridae</taxon>
        <taxon>Pentapetalae</taxon>
        <taxon>rosids</taxon>
        <taxon>malvids</taxon>
        <taxon>Malvales</taxon>
        <taxon>Malvaceae</taxon>
        <taxon>Grewioideae</taxon>
        <taxon>Apeibeae</taxon>
        <taxon>Corchorus</taxon>
    </lineage>
</organism>
<dbReference type="Proteomes" id="UP000188268">
    <property type="component" value="Unassembled WGS sequence"/>
</dbReference>
<evidence type="ECO:0000313" key="3">
    <source>
        <dbReference type="Proteomes" id="UP000188268"/>
    </source>
</evidence>
<comment type="caution">
    <text evidence="2">The sequence shown here is derived from an EMBL/GenBank/DDBJ whole genome shotgun (WGS) entry which is preliminary data.</text>
</comment>
<evidence type="ECO:0000256" key="1">
    <source>
        <dbReference type="SAM" id="MobiDB-lite"/>
    </source>
</evidence>
<protein>
    <submittedName>
        <fullName evidence="2">Uncharacterized protein</fullName>
    </submittedName>
</protein>
<accession>A0A1R3H1W6</accession>
<evidence type="ECO:0000313" key="2">
    <source>
        <dbReference type="EMBL" id="OMO64236.1"/>
    </source>
</evidence>
<keyword evidence="3" id="KW-1185">Reference proteome</keyword>
<gene>
    <name evidence="2" type="ORF">CCACVL1_21907</name>
</gene>
<reference evidence="2 3" key="1">
    <citation type="submission" date="2013-09" db="EMBL/GenBank/DDBJ databases">
        <title>Corchorus capsularis genome sequencing.</title>
        <authorList>
            <person name="Alam M."/>
            <person name="Haque M.S."/>
            <person name="Islam M.S."/>
            <person name="Emdad E.M."/>
            <person name="Islam M.M."/>
            <person name="Ahmed B."/>
            <person name="Halim A."/>
            <person name="Hossen Q.M.M."/>
            <person name="Hossain M.Z."/>
            <person name="Ahmed R."/>
            <person name="Khan M.M."/>
            <person name="Islam R."/>
            <person name="Rashid M.M."/>
            <person name="Khan S.A."/>
            <person name="Rahman M.S."/>
            <person name="Alam M."/>
        </authorList>
    </citation>
    <scope>NUCLEOTIDE SEQUENCE [LARGE SCALE GENOMIC DNA]</scope>
    <source>
        <strain evidence="3">cv. CVL-1</strain>
        <tissue evidence="2">Whole seedling</tissue>
    </source>
</reference>
<name>A0A1R3H1W6_COCAP</name>
<proteinExistence type="predicted"/>
<sequence>MASAVGQKQRNGNGKCNPSDCNMA</sequence>
<feature type="region of interest" description="Disordered" evidence="1">
    <location>
        <begin position="1"/>
        <end position="24"/>
    </location>
</feature>
<dbReference type="EMBL" id="AWWV01012824">
    <property type="protein sequence ID" value="OMO64236.1"/>
    <property type="molecule type" value="Genomic_DNA"/>
</dbReference>